<dbReference type="InterPro" id="IPR010629">
    <property type="entry name" value="Ins_allergen"/>
</dbReference>
<keyword evidence="2" id="KW-1185">Reference proteome</keyword>
<sequence length="146" mass="16961">MIQYVEFEEFQKTLAYVSFDYLDGHSIDVYYFVDLVNEALDEMEFDDKKARQTLSGRDFNSYIKDTTAVFPKEKLAALYEQKLAEDEDFKAAIEGLQSDEWKQLYSALWANELFLAEVSILAENGIDIELDIEQLFATFGQNYITV</sequence>
<accession>A0ABR3HG30</accession>
<dbReference type="Pfam" id="PF06757">
    <property type="entry name" value="Ins_allergen_rp"/>
    <property type="match status" value="1"/>
</dbReference>
<reference evidence="1 2" key="1">
    <citation type="submission" date="2024-06" db="EMBL/GenBank/DDBJ databases">
        <title>A chromosome-level genome assembly of beet webworm, Loxostege sticticalis.</title>
        <authorList>
            <person name="Zhang Y."/>
        </authorList>
    </citation>
    <scope>NUCLEOTIDE SEQUENCE [LARGE SCALE GENOMIC DNA]</scope>
    <source>
        <strain evidence="1">AQ026</strain>
        <tissue evidence="1">Whole body</tissue>
    </source>
</reference>
<evidence type="ECO:0000313" key="1">
    <source>
        <dbReference type="EMBL" id="KAL0869217.1"/>
    </source>
</evidence>
<evidence type="ECO:0000313" key="2">
    <source>
        <dbReference type="Proteomes" id="UP001549920"/>
    </source>
</evidence>
<organism evidence="1 2">
    <name type="scientific">Loxostege sticticalis</name>
    <name type="common">Beet webworm moth</name>
    <dbReference type="NCBI Taxonomy" id="481309"/>
    <lineage>
        <taxon>Eukaryota</taxon>
        <taxon>Metazoa</taxon>
        <taxon>Ecdysozoa</taxon>
        <taxon>Arthropoda</taxon>
        <taxon>Hexapoda</taxon>
        <taxon>Insecta</taxon>
        <taxon>Pterygota</taxon>
        <taxon>Neoptera</taxon>
        <taxon>Endopterygota</taxon>
        <taxon>Lepidoptera</taxon>
        <taxon>Glossata</taxon>
        <taxon>Ditrysia</taxon>
        <taxon>Pyraloidea</taxon>
        <taxon>Crambidae</taxon>
        <taxon>Pyraustinae</taxon>
        <taxon>Loxostege</taxon>
    </lineage>
</organism>
<dbReference type="EMBL" id="JBEUOH010000020">
    <property type="protein sequence ID" value="KAL0869217.1"/>
    <property type="molecule type" value="Genomic_DNA"/>
</dbReference>
<name>A0ABR3HG30_LOXSC</name>
<protein>
    <submittedName>
        <fullName evidence="1">Uncharacterized protein</fullName>
    </submittedName>
</protein>
<dbReference type="Proteomes" id="UP001549920">
    <property type="component" value="Unassembled WGS sequence"/>
</dbReference>
<comment type="caution">
    <text evidence="1">The sequence shown here is derived from an EMBL/GenBank/DDBJ whole genome shotgun (WGS) entry which is preliminary data.</text>
</comment>
<proteinExistence type="predicted"/>
<gene>
    <name evidence="1" type="ORF">ABMA27_007493</name>
</gene>